<comment type="catalytic activity">
    <reaction evidence="1 9">
        <text>S-adenosyl-L-methionine + a thiopurine = S-adenosyl-L-homocysteine + a thiopurine S-methylether.</text>
        <dbReference type="EC" id="2.1.1.67"/>
    </reaction>
</comment>
<accession>A0ABZ2RCQ9</accession>
<dbReference type="GO" id="GO:0032259">
    <property type="term" value="P:methylation"/>
    <property type="evidence" value="ECO:0007669"/>
    <property type="project" value="UniProtKB-KW"/>
</dbReference>
<comment type="subcellular location">
    <subcellularLocation>
        <location evidence="2 9">Cytoplasm</location>
    </subcellularLocation>
</comment>
<evidence type="ECO:0000256" key="7">
    <source>
        <dbReference type="ARBA" id="ARBA00022679"/>
    </source>
</evidence>
<dbReference type="InterPro" id="IPR008854">
    <property type="entry name" value="TPMT"/>
</dbReference>
<evidence type="ECO:0000256" key="1">
    <source>
        <dbReference type="ARBA" id="ARBA00000903"/>
    </source>
</evidence>
<dbReference type="InterPro" id="IPR029063">
    <property type="entry name" value="SAM-dependent_MTases_sf"/>
</dbReference>
<dbReference type="HAMAP" id="MF_00812">
    <property type="entry name" value="Thiopur_methtran"/>
    <property type="match status" value="1"/>
</dbReference>
<name>A0ABZ2RCQ9_ECTME</name>
<dbReference type="Proteomes" id="UP001476583">
    <property type="component" value="Chromosome"/>
</dbReference>
<dbReference type="Gene3D" id="3.40.50.150">
    <property type="entry name" value="Vaccinia Virus protein VP39"/>
    <property type="match status" value="1"/>
</dbReference>
<evidence type="ECO:0000313" key="10">
    <source>
        <dbReference type="EMBL" id="WXL24117.1"/>
    </source>
</evidence>
<evidence type="ECO:0000256" key="3">
    <source>
        <dbReference type="ARBA" id="ARBA00008145"/>
    </source>
</evidence>
<dbReference type="PIRSF" id="PIRSF023956">
    <property type="entry name" value="Thiopurine_S-methyltransferase"/>
    <property type="match status" value="1"/>
</dbReference>
<evidence type="ECO:0000313" key="11">
    <source>
        <dbReference type="Proteomes" id="UP001476583"/>
    </source>
</evidence>
<dbReference type="EC" id="2.1.1.67" evidence="4 9"/>
<evidence type="ECO:0000256" key="2">
    <source>
        <dbReference type="ARBA" id="ARBA00004496"/>
    </source>
</evidence>
<feature type="binding site" evidence="9">
    <location>
        <position position="10"/>
    </location>
    <ligand>
        <name>S-adenosyl-L-methionine</name>
        <dbReference type="ChEBI" id="CHEBI:59789"/>
    </ligand>
</feature>
<dbReference type="GO" id="GO:0008119">
    <property type="term" value="F:thiopurine S-methyltransferase activity"/>
    <property type="evidence" value="ECO:0007669"/>
    <property type="project" value="UniProtKB-EC"/>
</dbReference>
<feature type="binding site" evidence="9">
    <location>
        <position position="66"/>
    </location>
    <ligand>
        <name>S-adenosyl-L-methionine</name>
        <dbReference type="ChEBI" id="CHEBI:59789"/>
    </ligand>
</feature>
<feature type="binding site" evidence="9">
    <location>
        <position position="45"/>
    </location>
    <ligand>
        <name>S-adenosyl-L-methionine</name>
        <dbReference type="ChEBI" id="CHEBI:59789"/>
    </ligand>
</feature>
<dbReference type="EMBL" id="CP148074">
    <property type="protein sequence ID" value="WXL24117.1"/>
    <property type="molecule type" value="Genomic_DNA"/>
</dbReference>
<evidence type="ECO:0000256" key="6">
    <source>
        <dbReference type="ARBA" id="ARBA00022603"/>
    </source>
</evidence>
<evidence type="ECO:0000256" key="9">
    <source>
        <dbReference type="HAMAP-Rule" id="MF_00812"/>
    </source>
</evidence>
<protein>
    <recommendedName>
        <fullName evidence="4 9">Thiopurine S-methyltransferase</fullName>
        <ecNumber evidence="4 9">2.1.1.67</ecNumber>
    </recommendedName>
    <alternativeName>
        <fullName evidence="9">Thiopurine methyltransferase</fullName>
    </alternativeName>
</protein>
<keyword evidence="8 9" id="KW-0949">S-adenosyl-L-methionine</keyword>
<keyword evidence="7 9" id="KW-0808">Transferase</keyword>
<keyword evidence="5 9" id="KW-0963">Cytoplasm</keyword>
<dbReference type="PROSITE" id="PS51585">
    <property type="entry name" value="SAM_MT_TPMT"/>
    <property type="match status" value="1"/>
</dbReference>
<keyword evidence="11" id="KW-1185">Reference proteome</keyword>
<sequence>MHAEFWHRRWARSEIGFHQREVNADLVQHWPALQLYSGDQVFVPLCGKSLDMVWLSAQGLQVLGIELSQVAVEDFFKEQGLQPEVTEAGAFRCYEAERLRIFCGDFFALTAEHVEACRGIYDRAALIALPPEMRARYVAHLSQIMPRGCQSLLVTLDYPQEQMSGPPFAVSDEEVQRLFSPDWDVERLQQLDVLGGNWRFLEKGLSRLEENVYRLIRA</sequence>
<keyword evidence="6 9" id="KW-0489">Methyltransferase</keyword>
<organism evidence="10 11">
    <name type="scientific">Ectopseudomonas mendocina</name>
    <name type="common">Pseudomonas mendocina</name>
    <dbReference type="NCBI Taxonomy" id="300"/>
    <lineage>
        <taxon>Bacteria</taxon>
        <taxon>Pseudomonadati</taxon>
        <taxon>Pseudomonadota</taxon>
        <taxon>Gammaproteobacteria</taxon>
        <taxon>Pseudomonadales</taxon>
        <taxon>Pseudomonadaceae</taxon>
        <taxon>Ectopseudomonas</taxon>
    </lineage>
</organism>
<dbReference type="PANTHER" id="PTHR10259:SF11">
    <property type="entry name" value="THIOPURINE S-METHYLTRANSFERASE"/>
    <property type="match status" value="1"/>
</dbReference>
<reference evidence="10 11" key="1">
    <citation type="submission" date="2024-03" db="EMBL/GenBank/DDBJ databases">
        <title>Complete genome of BD2.</title>
        <authorList>
            <person name="Cao G."/>
        </authorList>
    </citation>
    <scope>NUCLEOTIDE SEQUENCE [LARGE SCALE GENOMIC DNA]</scope>
    <source>
        <strain evidence="10 11">BD2</strain>
    </source>
</reference>
<evidence type="ECO:0000256" key="4">
    <source>
        <dbReference type="ARBA" id="ARBA00011905"/>
    </source>
</evidence>
<feature type="binding site" evidence="9">
    <location>
        <position position="123"/>
    </location>
    <ligand>
        <name>S-adenosyl-L-methionine</name>
        <dbReference type="ChEBI" id="CHEBI:59789"/>
    </ligand>
</feature>
<evidence type="ECO:0000256" key="8">
    <source>
        <dbReference type="ARBA" id="ARBA00022691"/>
    </source>
</evidence>
<dbReference type="PANTHER" id="PTHR10259">
    <property type="entry name" value="THIOPURINE S-METHYLTRANSFERASE"/>
    <property type="match status" value="1"/>
</dbReference>
<dbReference type="InterPro" id="IPR022474">
    <property type="entry name" value="Thiopur_S-MeTfrase_Se/Te_detox"/>
</dbReference>
<dbReference type="NCBIfam" id="TIGR03840">
    <property type="entry name" value="TMPT_Se_Te"/>
    <property type="match status" value="1"/>
</dbReference>
<dbReference type="SUPFAM" id="SSF53335">
    <property type="entry name" value="S-adenosyl-L-methionine-dependent methyltransferases"/>
    <property type="match status" value="1"/>
</dbReference>
<comment type="similarity">
    <text evidence="3 9">Belongs to the class I-like SAM-binding methyltransferase superfamily. TPMT family.</text>
</comment>
<evidence type="ECO:0000256" key="5">
    <source>
        <dbReference type="ARBA" id="ARBA00022490"/>
    </source>
</evidence>
<dbReference type="NCBIfam" id="NF009732">
    <property type="entry name" value="PRK13255.1"/>
    <property type="match status" value="1"/>
</dbReference>
<proteinExistence type="inferred from homology"/>
<dbReference type="Pfam" id="PF05724">
    <property type="entry name" value="TPMT"/>
    <property type="match status" value="1"/>
</dbReference>
<gene>
    <name evidence="9" type="primary">tpm</name>
    <name evidence="10" type="ORF">WG219_12240</name>
</gene>
<dbReference type="InterPro" id="IPR025835">
    <property type="entry name" value="Thiopurine_S-MeTrfase"/>
</dbReference>